<dbReference type="CDD" id="cd04909">
    <property type="entry name" value="ACT_PDH-BS"/>
    <property type="match status" value="1"/>
</dbReference>
<comment type="catalytic activity">
    <reaction evidence="10">
        <text>prephenate + NAD(+) = 3-(4-hydroxyphenyl)pyruvate + CO2 + NADH</text>
        <dbReference type="Rhea" id="RHEA:13869"/>
        <dbReference type="ChEBI" id="CHEBI:16526"/>
        <dbReference type="ChEBI" id="CHEBI:29934"/>
        <dbReference type="ChEBI" id="CHEBI:36242"/>
        <dbReference type="ChEBI" id="CHEBI:57540"/>
        <dbReference type="ChEBI" id="CHEBI:57945"/>
        <dbReference type="EC" id="1.3.1.12"/>
    </reaction>
</comment>
<protein>
    <recommendedName>
        <fullName evidence="4">Prephenate dehydrogenase</fullName>
        <ecNumber evidence="3">1.3.1.12</ecNumber>
    </recommendedName>
</protein>
<evidence type="ECO:0000313" key="13">
    <source>
        <dbReference type="EMBL" id="EOL46217.1"/>
    </source>
</evidence>
<organism evidence="13 14">
    <name type="scientific">Enterococcus phoeniculicola ATCC BAA-412</name>
    <dbReference type="NCBI Taxonomy" id="1158610"/>
    <lineage>
        <taxon>Bacteria</taxon>
        <taxon>Bacillati</taxon>
        <taxon>Bacillota</taxon>
        <taxon>Bacilli</taxon>
        <taxon>Lactobacillales</taxon>
        <taxon>Enterococcaceae</taxon>
        <taxon>Enterococcus</taxon>
    </lineage>
</organism>
<dbReference type="Proteomes" id="UP000013785">
    <property type="component" value="Unassembled WGS sequence"/>
</dbReference>
<dbReference type="PANTHER" id="PTHR21363">
    <property type="entry name" value="PREPHENATE DEHYDROGENASE"/>
    <property type="match status" value="1"/>
</dbReference>
<dbReference type="Gene3D" id="1.10.3660.10">
    <property type="entry name" value="6-phosphogluconate dehydrogenase C-terminal like domain"/>
    <property type="match status" value="1"/>
</dbReference>
<evidence type="ECO:0000256" key="3">
    <source>
        <dbReference type="ARBA" id="ARBA00012068"/>
    </source>
</evidence>
<comment type="pathway">
    <text evidence="1">Amino-acid biosynthesis; L-tyrosine biosynthesis; (4-hydroxyphenyl)pyruvate from prephenate (NAD(+) route): step 1/1.</text>
</comment>
<evidence type="ECO:0000256" key="4">
    <source>
        <dbReference type="ARBA" id="ARBA00016891"/>
    </source>
</evidence>
<dbReference type="InterPro" id="IPR050812">
    <property type="entry name" value="Preph/Arog_dehydrog"/>
</dbReference>
<gene>
    <name evidence="13" type="ORF">UC3_01023</name>
</gene>
<keyword evidence="6" id="KW-0028">Amino-acid biosynthesis</keyword>
<dbReference type="SUPFAM" id="SSF55021">
    <property type="entry name" value="ACT-like"/>
    <property type="match status" value="1"/>
</dbReference>
<keyword evidence="5" id="KW-0827">Tyrosine biosynthesis</keyword>
<dbReference type="GO" id="GO:0008977">
    <property type="term" value="F:prephenate dehydrogenase (NAD+) activity"/>
    <property type="evidence" value="ECO:0007669"/>
    <property type="project" value="UniProtKB-EC"/>
</dbReference>
<accession>R3WFH4</accession>
<dbReference type="OrthoDB" id="9802008at2"/>
<dbReference type="SUPFAM" id="SSF48179">
    <property type="entry name" value="6-phosphogluconate dehydrogenase C-terminal domain-like"/>
    <property type="match status" value="1"/>
</dbReference>
<dbReference type="InterPro" id="IPR003099">
    <property type="entry name" value="Prephen_DH"/>
</dbReference>
<dbReference type="InterPro" id="IPR046826">
    <property type="entry name" value="PDH_N"/>
</dbReference>
<sequence length="363" mass="40793">MRKKILVVGLGLIGSSLALCIKKGQPDAIIIGCDHCTQTEKIAKDTQIIDEIADSFQQAAEQADVILLAVPVRVCIQKIHELKTFTLRPQVIVTDACSTKSEIMEATKDASFLFIGGHPMAGSHKSGVLAANVDLFENAYYIFTVDEVNKTMVSELQYLLRGTRAKYVVLDAYEHDEITGMLSHLPHIIAAGLVNQSDRFNQVFPRSRQLAAGGFRDITRIASSDPTMWTDILLSNRDALLHKIDEWEKTMGEVRTWISEREEQKIYQFFEKAKETRDQLPVHEQGAIPAFYDLLVDVPDVPGVIAEVTGLLGRKEISIINLRIQETREDIIGVLQITFKTEKDRLAGKQYLEKKTTYTCRTK</sequence>
<comment type="similarity">
    <text evidence="2">Belongs to the prephenate/arogenate dehydrogenase family.</text>
</comment>
<evidence type="ECO:0000259" key="11">
    <source>
        <dbReference type="PROSITE" id="PS51176"/>
    </source>
</evidence>
<dbReference type="PROSITE" id="PS51671">
    <property type="entry name" value="ACT"/>
    <property type="match status" value="1"/>
</dbReference>
<dbReference type="InterPro" id="IPR046825">
    <property type="entry name" value="PDH_C"/>
</dbReference>
<reference evidence="13 14" key="1">
    <citation type="submission" date="2013-02" db="EMBL/GenBank/DDBJ databases">
        <title>The Genome Sequence of Enterococcus phoeniculicola BAA-412.</title>
        <authorList>
            <consortium name="The Broad Institute Genome Sequencing Platform"/>
            <consortium name="The Broad Institute Genome Sequencing Center for Infectious Disease"/>
            <person name="Earl A.M."/>
            <person name="Gilmore M.S."/>
            <person name="Lebreton F."/>
            <person name="Walker B."/>
            <person name="Young S.K."/>
            <person name="Zeng Q."/>
            <person name="Gargeya S."/>
            <person name="Fitzgerald M."/>
            <person name="Haas B."/>
            <person name="Abouelleil A."/>
            <person name="Alvarado L."/>
            <person name="Arachchi H.M."/>
            <person name="Berlin A.M."/>
            <person name="Chapman S.B."/>
            <person name="Dewar J."/>
            <person name="Goldberg J."/>
            <person name="Griggs A."/>
            <person name="Gujja S."/>
            <person name="Hansen M."/>
            <person name="Howarth C."/>
            <person name="Imamovic A."/>
            <person name="Larimer J."/>
            <person name="McCowan C."/>
            <person name="Murphy C."/>
            <person name="Neiman D."/>
            <person name="Pearson M."/>
            <person name="Priest M."/>
            <person name="Roberts A."/>
            <person name="Saif S."/>
            <person name="Shea T."/>
            <person name="Sisk P."/>
            <person name="Sykes S."/>
            <person name="Wortman J."/>
            <person name="Nusbaum C."/>
            <person name="Birren B."/>
        </authorList>
    </citation>
    <scope>NUCLEOTIDE SEQUENCE [LARGE SCALE GENOMIC DNA]</scope>
    <source>
        <strain evidence="13 14">ATCC BAA-412</strain>
    </source>
</reference>
<dbReference type="Pfam" id="PF20463">
    <property type="entry name" value="PDH_C"/>
    <property type="match status" value="1"/>
</dbReference>
<comment type="caution">
    <text evidence="13">The sequence shown here is derived from an EMBL/GenBank/DDBJ whole genome shotgun (WGS) entry which is preliminary data.</text>
</comment>
<feature type="domain" description="ACT" evidence="12">
    <location>
        <begin position="293"/>
        <end position="363"/>
    </location>
</feature>
<dbReference type="EC" id="1.3.1.12" evidence="3"/>
<dbReference type="PROSITE" id="PS51176">
    <property type="entry name" value="PDH_ADH"/>
    <property type="match status" value="1"/>
</dbReference>
<proteinExistence type="inferred from homology"/>
<dbReference type="UniPathway" id="UPA00122">
    <property type="reaction ID" value="UER00961"/>
</dbReference>
<keyword evidence="7" id="KW-0560">Oxidoreductase</keyword>
<keyword evidence="8" id="KW-0520">NAD</keyword>
<evidence type="ECO:0000256" key="9">
    <source>
        <dbReference type="ARBA" id="ARBA00023141"/>
    </source>
</evidence>
<dbReference type="EMBL" id="AJAT01000011">
    <property type="protein sequence ID" value="EOL46217.1"/>
    <property type="molecule type" value="Genomic_DNA"/>
</dbReference>
<dbReference type="Gene3D" id="3.30.70.260">
    <property type="match status" value="1"/>
</dbReference>
<dbReference type="InterPro" id="IPR008927">
    <property type="entry name" value="6-PGluconate_DH-like_C_sf"/>
</dbReference>
<keyword evidence="9" id="KW-0057">Aromatic amino acid biosynthesis</keyword>
<evidence type="ECO:0000256" key="5">
    <source>
        <dbReference type="ARBA" id="ARBA00022498"/>
    </source>
</evidence>
<dbReference type="InterPro" id="IPR036291">
    <property type="entry name" value="NAD(P)-bd_dom_sf"/>
</dbReference>
<evidence type="ECO:0000256" key="7">
    <source>
        <dbReference type="ARBA" id="ARBA00023002"/>
    </source>
</evidence>
<evidence type="ECO:0000259" key="12">
    <source>
        <dbReference type="PROSITE" id="PS51671"/>
    </source>
</evidence>
<dbReference type="GO" id="GO:0070403">
    <property type="term" value="F:NAD+ binding"/>
    <property type="evidence" value="ECO:0007669"/>
    <property type="project" value="InterPro"/>
</dbReference>
<evidence type="ECO:0000256" key="10">
    <source>
        <dbReference type="ARBA" id="ARBA00049260"/>
    </source>
</evidence>
<evidence type="ECO:0000256" key="2">
    <source>
        <dbReference type="ARBA" id="ARBA00007964"/>
    </source>
</evidence>
<evidence type="ECO:0000313" key="14">
    <source>
        <dbReference type="Proteomes" id="UP000013785"/>
    </source>
</evidence>
<dbReference type="HOGENOM" id="CLU_055968_2_1_9"/>
<dbReference type="RefSeq" id="WP_010767695.1">
    <property type="nucleotide sequence ID" value="NZ_ASWE01000002.1"/>
</dbReference>
<evidence type="ECO:0000256" key="1">
    <source>
        <dbReference type="ARBA" id="ARBA00005067"/>
    </source>
</evidence>
<dbReference type="Pfam" id="PF01842">
    <property type="entry name" value="ACT"/>
    <property type="match status" value="1"/>
</dbReference>
<dbReference type="GO" id="GO:0004665">
    <property type="term" value="F:prephenate dehydrogenase (NADP+) activity"/>
    <property type="evidence" value="ECO:0007669"/>
    <property type="project" value="InterPro"/>
</dbReference>
<dbReference type="InterPro" id="IPR045865">
    <property type="entry name" value="ACT-like_dom_sf"/>
</dbReference>
<dbReference type="NCBIfam" id="NF005107">
    <property type="entry name" value="PRK06545.1-5"/>
    <property type="match status" value="1"/>
</dbReference>
<dbReference type="STRING" id="154621.RV11_GL000501"/>
<dbReference type="InterPro" id="IPR002912">
    <property type="entry name" value="ACT_dom"/>
</dbReference>
<keyword evidence="14" id="KW-1185">Reference proteome</keyword>
<evidence type="ECO:0000256" key="8">
    <source>
        <dbReference type="ARBA" id="ARBA00023027"/>
    </source>
</evidence>
<dbReference type="eggNOG" id="COG0287">
    <property type="taxonomic scope" value="Bacteria"/>
</dbReference>
<dbReference type="AlphaFoldDB" id="R3WFH4"/>
<dbReference type="FunFam" id="3.40.50.720:FF:000208">
    <property type="entry name" value="Prephenate dehydrogenase"/>
    <property type="match status" value="1"/>
</dbReference>
<dbReference type="PATRIC" id="fig|1158610.3.peg.1005"/>
<dbReference type="Pfam" id="PF02153">
    <property type="entry name" value="PDH_N"/>
    <property type="match status" value="1"/>
</dbReference>
<evidence type="ECO:0000256" key="6">
    <source>
        <dbReference type="ARBA" id="ARBA00022605"/>
    </source>
</evidence>
<dbReference type="GO" id="GO:0006571">
    <property type="term" value="P:tyrosine biosynthetic process"/>
    <property type="evidence" value="ECO:0007669"/>
    <property type="project" value="UniProtKB-UniPathway"/>
</dbReference>
<feature type="domain" description="Prephenate/arogenate dehydrogenase" evidence="11">
    <location>
        <begin position="3"/>
        <end position="288"/>
    </location>
</feature>
<dbReference type="PANTHER" id="PTHR21363:SF0">
    <property type="entry name" value="PREPHENATE DEHYDROGENASE [NADP(+)]"/>
    <property type="match status" value="1"/>
</dbReference>
<name>R3WFH4_9ENTE</name>
<dbReference type="FunFam" id="1.10.3660.10:FF:000003">
    <property type="entry name" value="Prephenate dehydrogenase"/>
    <property type="match status" value="1"/>
</dbReference>
<dbReference type="Gene3D" id="3.40.50.720">
    <property type="entry name" value="NAD(P)-binding Rossmann-like Domain"/>
    <property type="match status" value="1"/>
</dbReference>
<dbReference type="SUPFAM" id="SSF51735">
    <property type="entry name" value="NAD(P)-binding Rossmann-fold domains"/>
    <property type="match status" value="1"/>
</dbReference>